<proteinExistence type="inferred from homology"/>
<dbReference type="InterPro" id="IPR017925">
    <property type="entry name" value="DHFR_CS"/>
</dbReference>
<dbReference type="GO" id="GO:0046655">
    <property type="term" value="P:folic acid metabolic process"/>
    <property type="evidence" value="ECO:0007669"/>
    <property type="project" value="TreeGrafter"/>
</dbReference>
<keyword evidence="6" id="KW-0560">Oxidoreductase</keyword>
<protein>
    <recommendedName>
        <fullName evidence="3">dihydrofolate reductase</fullName>
        <ecNumber evidence="3">1.5.1.3</ecNumber>
    </recommendedName>
</protein>
<dbReference type="EMBL" id="LTBM01000011">
    <property type="protein sequence ID" value="KXT29147.1"/>
    <property type="molecule type" value="Genomic_DNA"/>
</dbReference>
<dbReference type="SUPFAM" id="SSF53597">
    <property type="entry name" value="Dihydrofolate reductase-like"/>
    <property type="match status" value="1"/>
</dbReference>
<dbReference type="Proteomes" id="UP000070069">
    <property type="component" value="Unassembled WGS sequence"/>
</dbReference>
<sequence length="164" mass="19685">MISLIVAFDSNSLIGHENILPWHYPEDILFFKKKTFNKDVLMGSKTYFSLKKYYKNKKLPFRKIYVASFKTNIDFLHNKDEEIFLIKNLNFFLKKIFKNQKDIIIIGGSQIYEQSLSFVGIMFITHILRRYKGNKFFPIVNYNDFIIIKKKISNELIFVTYKRK</sequence>
<dbReference type="PATRIC" id="fig|203274.3.peg.120"/>
<dbReference type="AlphaFoldDB" id="A0A139JQ99"/>
<evidence type="ECO:0000313" key="11">
    <source>
        <dbReference type="Proteomes" id="UP000070069"/>
    </source>
</evidence>
<dbReference type="GO" id="GO:0046452">
    <property type="term" value="P:dihydrofolate metabolic process"/>
    <property type="evidence" value="ECO:0007669"/>
    <property type="project" value="TreeGrafter"/>
</dbReference>
<dbReference type="UniPathway" id="UPA00077">
    <property type="reaction ID" value="UER00158"/>
</dbReference>
<dbReference type="GO" id="GO:0005829">
    <property type="term" value="C:cytosol"/>
    <property type="evidence" value="ECO:0007669"/>
    <property type="project" value="TreeGrafter"/>
</dbReference>
<dbReference type="PRINTS" id="PR00070">
    <property type="entry name" value="DHFR"/>
</dbReference>
<dbReference type="InterPro" id="IPR024072">
    <property type="entry name" value="DHFR-like_dom_sf"/>
</dbReference>
<comment type="caution">
    <text evidence="10">The sequence shown here is derived from an EMBL/GenBank/DDBJ whole genome shotgun (WGS) entry which is preliminary data.</text>
</comment>
<dbReference type="GO" id="GO:0046654">
    <property type="term" value="P:tetrahydrofolate biosynthetic process"/>
    <property type="evidence" value="ECO:0007669"/>
    <property type="project" value="UniProtKB-UniPathway"/>
</dbReference>
<gene>
    <name evidence="10" type="ORF">AXA84_0330</name>
    <name evidence="9" type="ORF">AXA84_0392</name>
</gene>
<evidence type="ECO:0000256" key="5">
    <source>
        <dbReference type="ARBA" id="ARBA00022857"/>
    </source>
</evidence>
<keyword evidence="4" id="KW-0554">One-carbon metabolism</keyword>
<dbReference type="GO" id="GO:0050661">
    <property type="term" value="F:NADP binding"/>
    <property type="evidence" value="ECO:0007669"/>
    <property type="project" value="InterPro"/>
</dbReference>
<evidence type="ECO:0000256" key="2">
    <source>
        <dbReference type="ARBA" id="ARBA00009539"/>
    </source>
</evidence>
<keyword evidence="5" id="KW-0521">NADP</keyword>
<dbReference type="RefSeq" id="WP_066540503.1">
    <property type="nucleotide sequence ID" value="NZ_JHUK01000003.1"/>
</dbReference>
<dbReference type="CDD" id="cd00209">
    <property type="entry name" value="DHFR"/>
    <property type="match status" value="1"/>
</dbReference>
<dbReference type="PROSITE" id="PS00075">
    <property type="entry name" value="DHFR_1"/>
    <property type="match status" value="1"/>
</dbReference>
<evidence type="ECO:0000313" key="10">
    <source>
        <dbReference type="EMBL" id="KXT29147.1"/>
    </source>
</evidence>
<evidence type="ECO:0000256" key="4">
    <source>
        <dbReference type="ARBA" id="ARBA00022563"/>
    </source>
</evidence>
<evidence type="ECO:0000256" key="1">
    <source>
        <dbReference type="ARBA" id="ARBA00004903"/>
    </source>
</evidence>
<dbReference type="PANTHER" id="PTHR48069:SF3">
    <property type="entry name" value="DIHYDROFOLATE REDUCTASE"/>
    <property type="match status" value="1"/>
</dbReference>
<dbReference type="InterPro" id="IPR012259">
    <property type="entry name" value="DHFR"/>
</dbReference>
<dbReference type="Gene3D" id="3.40.430.10">
    <property type="entry name" value="Dihydrofolate Reductase, subunit A"/>
    <property type="match status" value="1"/>
</dbReference>
<reference evidence="10 11" key="1">
    <citation type="submission" date="2016-02" db="EMBL/GenBank/DDBJ databases">
        <title>A draft genome sequence of Candidatus Phytoplasma oryzae strain Mbita1, the causative agent of Napier Grass stunt disease in Kenya.</title>
        <authorList>
            <person name="Fischer A."/>
            <person name="Santa-Cruz I."/>
            <person name="Wambua L."/>
            <person name="Olds C."/>
            <person name="Midega C."/>
            <person name="Dickinson M."/>
            <person name="Kawicha P."/>
            <person name="Khan Z."/>
            <person name="Masiga D."/>
            <person name="Jores J."/>
            <person name="Bernd S."/>
        </authorList>
    </citation>
    <scope>NUCLEOTIDE SEQUENCE [LARGE SCALE GENOMIC DNA]</scope>
    <source>
        <strain evidence="10">Mbita1</strain>
    </source>
</reference>
<evidence type="ECO:0000256" key="7">
    <source>
        <dbReference type="RuleBase" id="RU004474"/>
    </source>
</evidence>
<evidence type="ECO:0000259" key="8">
    <source>
        <dbReference type="PROSITE" id="PS51330"/>
    </source>
</evidence>
<comment type="similarity">
    <text evidence="2 7">Belongs to the dihydrofolate reductase family.</text>
</comment>
<organism evidence="10 11">
    <name type="scientific">Candidatus Phytoplasma oryzae</name>
    <dbReference type="NCBI Taxonomy" id="203274"/>
    <lineage>
        <taxon>Bacteria</taxon>
        <taxon>Bacillati</taxon>
        <taxon>Mycoplasmatota</taxon>
        <taxon>Mollicutes</taxon>
        <taxon>Acholeplasmatales</taxon>
        <taxon>Acholeplasmataceae</taxon>
        <taxon>Candidatus Phytoplasma</taxon>
        <taxon>16SrXI (Rice yellow dwarf group)</taxon>
    </lineage>
</organism>
<name>A0A139JQ99_9MOLU</name>
<dbReference type="OrthoDB" id="9804315at2"/>
<comment type="pathway">
    <text evidence="1">Cofactor biosynthesis; tetrahydrofolate biosynthesis; 5,6,7,8-tetrahydrofolate from 7,8-dihydrofolate: step 1/1.</text>
</comment>
<dbReference type="PROSITE" id="PS51330">
    <property type="entry name" value="DHFR_2"/>
    <property type="match status" value="1"/>
</dbReference>
<dbReference type="EMBL" id="LTBM01000016">
    <property type="protein sequence ID" value="KXT29093.1"/>
    <property type="molecule type" value="Genomic_DNA"/>
</dbReference>
<evidence type="ECO:0000256" key="3">
    <source>
        <dbReference type="ARBA" id="ARBA00012856"/>
    </source>
</evidence>
<dbReference type="EC" id="1.5.1.3" evidence="3"/>
<dbReference type="GO" id="GO:0006730">
    <property type="term" value="P:one-carbon metabolic process"/>
    <property type="evidence" value="ECO:0007669"/>
    <property type="project" value="UniProtKB-KW"/>
</dbReference>
<dbReference type="Pfam" id="PF00186">
    <property type="entry name" value="DHFR_1"/>
    <property type="match status" value="1"/>
</dbReference>
<dbReference type="GO" id="GO:0004146">
    <property type="term" value="F:dihydrofolate reductase activity"/>
    <property type="evidence" value="ECO:0007669"/>
    <property type="project" value="UniProtKB-EC"/>
</dbReference>
<accession>A0A139JQ99</accession>
<dbReference type="PANTHER" id="PTHR48069">
    <property type="entry name" value="DIHYDROFOLATE REDUCTASE"/>
    <property type="match status" value="1"/>
</dbReference>
<dbReference type="InterPro" id="IPR001796">
    <property type="entry name" value="DHFR_dom"/>
</dbReference>
<evidence type="ECO:0000256" key="6">
    <source>
        <dbReference type="ARBA" id="ARBA00023002"/>
    </source>
</evidence>
<evidence type="ECO:0000313" key="9">
    <source>
        <dbReference type="EMBL" id="KXT29093.1"/>
    </source>
</evidence>
<feature type="domain" description="DHFR" evidence="8">
    <location>
        <begin position="1"/>
        <end position="164"/>
    </location>
</feature>